<evidence type="ECO:0000313" key="9">
    <source>
        <dbReference type="EMBL" id="TEB06560.1"/>
    </source>
</evidence>
<feature type="transmembrane region" description="Helical" evidence="8">
    <location>
        <begin position="146"/>
        <end position="171"/>
    </location>
</feature>
<evidence type="ECO:0000256" key="1">
    <source>
        <dbReference type="ARBA" id="ARBA00004651"/>
    </source>
</evidence>
<comment type="subcellular location">
    <subcellularLocation>
        <location evidence="1">Cell membrane</location>
        <topology evidence="1">Multi-pass membrane protein</topology>
    </subcellularLocation>
</comment>
<reference evidence="9 10" key="1">
    <citation type="journal article" date="2018" name="Environ. Microbiol.">
        <title>Novel energy conservation strategies and behaviour of Pelotomaculum schinkii driving syntrophic propionate catabolism.</title>
        <authorList>
            <person name="Hidalgo-Ahumada C.A.P."/>
            <person name="Nobu M.K."/>
            <person name="Narihiro T."/>
            <person name="Tamaki H."/>
            <person name="Liu W.T."/>
            <person name="Kamagata Y."/>
            <person name="Stams A.J.M."/>
            <person name="Imachi H."/>
            <person name="Sousa D.Z."/>
        </authorList>
    </citation>
    <scope>NUCLEOTIDE SEQUENCE [LARGE SCALE GENOMIC DNA]</scope>
    <source>
        <strain evidence="9 10">HH</strain>
    </source>
</reference>
<evidence type="ECO:0000256" key="7">
    <source>
        <dbReference type="ARBA" id="ARBA00023136"/>
    </source>
</evidence>
<feature type="transmembrane region" description="Helical" evidence="8">
    <location>
        <begin position="322"/>
        <end position="340"/>
    </location>
</feature>
<evidence type="ECO:0000256" key="3">
    <source>
        <dbReference type="ARBA" id="ARBA00022448"/>
    </source>
</evidence>
<proteinExistence type="inferred from homology"/>
<dbReference type="GO" id="GO:0005886">
    <property type="term" value="C:plasma membrane"/>
    <property type="evidence" value="ECO:0007669"/>
    <property type="project" value="UniProtKB-SubCell"/>
</dbReference>
<keyword evidence="7 8" id="KW-0472">Membrane</keyword>
<dbReference type="Proteomes" id="UP000298324">
    <property type="component" value="Unassembled WGS sequence"/>
</dbReference>
<feature type="transmembrane region" description="Helical" evidence="8">
    <location>
        <begin position="12"/>
        <end position="29"/>
    </location>
</feature>
<evidence type="ECO:0000256" key="2">
    <source>
        <dbReference type="ARBA" id="ARBA00009773"/>
    </source>
</evidence>
<keyword evidence="6 8" id="KW-1133">Transmembrane helix</keyword>
<accession>A0A4Y7RCW0</accession>
<feature type="transmembrane region" description="Helical" evidence="8">
    <location>
        <begin position="65"/>
        <end position="83"/>
    </location>
</feature>
<name>A0A4Y7RCW0_9FIRM</name>
<comment type="similarity">
    <text evidence="2">Belongs to the autoinducer-2 exporter (AI-2E) (TC 2.A.86) family.</text>
</comment>
<evidence type="ECO:0000256" key="6">
    <source>
        <dbReference type="ARBA" id="ARBA00022989"/>
    </source>
</evidence>
<dbReference type="RefSeq" id="WP_243123913.1">
    <property type="nucleotide sequence ID" value="NZ_QFGA01000001.1"/>
</dbReference>
<comment type="caution">
    <text evidence="9">The sequence shown here is derived from an EMBL/GenBank/DDBJ whole genome shotgun (WGS) entry which is preliminary data.</text>
</comment>
<feature type="transmembrane region" description="Helical" evidence="8">
    <location>
        <begin position="211"/>
        <end position="240"/>
    </location>
</feature>
<keyword evidence="10" id="KW-1185">Reference proteome</keyword>
<evidence type="ECO:0000256" key="4">
    <source>
        <dbReference type="ARBA" id="ARBA00022475"/>
    </source>
</evidence>
<evidence type="ECO:0000256" key="5">
    <source>
        <dbReference type="ARBA" id="ARBA00022692"/>
    </source>
</evidence>
<keyword evidence="3" id="KW-0813">Transport</keyword>
<dbReference type="PANTHER" id="PTHR21716">
    <property type="entry name" value="TRANSMEMBRANE PROTEIN"/>
    <property type="match status" value="1"/>
</dbReference>
<sequence length="346" mass="38234">MNYHIEKGLPRLIFFIFAAAMLVYFFYLLKGLMVSFILAALLTYLLNPVVNAIERRGTPRSYAILLAYLALSFVVAGIFLYIIPRVLKQLYVMEETIPLYIAQTQQVIQSIQNHYSVLNIPDGVREIIDQRVVMLEEYVLQWVRTAVTVLIGLVGYVFKLLLAPVLAFYLLKDLDSISKKAAAWLPVNLKDEITGLFRQINQVLASFIRGYFLVAAIVGVLTAVSMALLGVDFALMLGFIAGVTELIPYFGPVIGAVPAIGVALLKSKWLALKVAVVFIIIHQLEGNIISPKIMSDKVGLHPLLVIFSLLAGGELYGLMGMLLAIPCAAVLKVIVSFAYAKIKNLN</sequence>
<organism evidence="9 10">
    <name type="scientific">Pelotomaculum schinkii</name>
    <dbReference type="NCBI Taxonomy" id="78350"/>
    <lineage>
        <taxon>Bacteria</taxon>
        <taxon>Bacillati</taxon>
        <taxon>Bacillota</taxon>
        <taxon>Clostridia</taxon>
        <taxon>Eubacteriales</taxon>
        <taxon>Desulfotomaculaceae</taxon>
        <taxon>Pelotomaculum</taxon>
    </lineage>
</organism>
<dbReference type="AlphaFoldDB" id="A0A4Y7RCW0"/>
<gene>
    <name evidence="9" type="primary">tqsA</name>
    <name evidence="9" type="ORF">Psch_00092</name>
</gene>
<keyword evidence="5 8" id="KW-0812">Transmembrane</keyword>
<keyword evidence="4" id="KW-1003">Cell membrane</keyword>
<dbReference type="GO" id="GO:0055085">
    <property type="term" value="P:transmembrane transport"/>
    <property type="evidence" value="ECO:0007669"/>
    <property type="project" value="TreeGrafter"/>
</dbReference>
<evidence type="ECO:0000256" key="8">
    <source>
        <dbReference type="SAM" id="Phobius"/>
    </source>
</evidence>
<dbReference type="Pfam" id="PF01594">
    <property type="entry name" value="AI-2E_transport"/>
    <property type="match status" value="1"/>
</dbReference>
<dbReference type="PANTHER" id="PTHR21716:SF53">
    <property type="entry name" value="PERMEASE PERM-RELATED"/>
    <property type="match status" value="1"/>
</dbReference>
<feature type="transmembrane region" description="Helical" evidence="8">
    <location>
        <begin position="35"/>
        <end position="53"/>
    </location>
</feature>
<dbReference type="InterPro" id="IPR002549">
    <property type="entry name" value="AI-2E-like"/>
</dbReference>
<feature type="transmembrane region" description="Helical" evidence="8">
    <location>
        <begin position="246"/>
        <end position="265"/>
    </location>
</feature>
<protein>
    <submittedName>
        <fullName evidence="9">AI-2 transport protein TqsA</fullName>
    </submittedName>
</protein>
<evidence type="ECO:0000313" key="10">
    <source>
        <dbReference type="Proteomes" id="UP000298324"/>
    </source>
</evidence>
<dbReference type="EMBL" id="QFGA01000001">
    <property type="protein sequence ID" value="TEB06560.1"/>
    <property type="molecule type" value="Genomic_DNA"/>
</dbReference>